<proteinExistence type="predicted"/>
<comment type="caution">
    <text evidence="1">The sequence shown here is derived from an EMBL/GenBank/DDBJ whole genome shotgun (WGS) entry which is preliminary data.</text>
</comment>
<dbReference type="OrthoDB" id="5978439at2759"/>
<gene>
    <name evidence="1" type="ORF">PACLA_8A047759</name>
</gene>
<protein>
    <submittedName>
        <fullName evidence="1">Uncharacterized protein</fullName>
    </submittedName>
</protein>
<sequence length="239" mass="27103">MAINAEAEKVIASLSSLKLGSSGDDTERSTRFWNPALVAMKFSVETLWMKAVWETESKPNYGMRDLDPILEERASNKFELTGPLIDSFLRELGKSMYSKLGRSRNTGLMPPVKLFVPYNIFRNICNVAAGYGGSLKSTKSQILVTIDSFNTASKVFLPVRFSGHNFLKKRHFDKIRQDGRTILQYSGRAAVVVGKSTPLLLDYNLKQEKLTLSFYVQRYNKDEFSLDLRLQALINQEQN</sequence>
<evidence type="ECO:0000313" key="2">
    <source>
        <dbReference type="Proteomes" id="UP001152795"/>
    </source>
</evidence>
<keyword evidence="2" id="KW-1185">Reference proteome</keyword>
<dbReference type="AlphaFoldDB" id="A0A7D9HC30"/>
<reference evidence="1" key="1">
    <citation type="submission" date="2020-04" db="EMBL/GenBank/DDBJ databases">
        <authorList>
            <person name="Alioto T."/>
            <person name="Alioto T."/>
            <person name="Gomez Garrido J."/>
        </authorList>
    </citation>
    <scope>NUCLEOTIDE SEQUENCE</scope>
    <source>
        <strain evidence="1">A484AB</strain>
    </source>
</reference>
<organism evidence="1 2">
    <name type="scientific">Paramuricea clavata</name>
    <name type="common">Red gorgonian</name>
    <name type="synonym">Violescent sea-whip</name>
    <dbReference type="NCBI Taxonomy" id="317549"/>
    <lineage>
        <taxon>Eukaryota</taxon>
        <taxon>Metazoa</taxon>
        <taxon>Cnidaria</taxon>
        <taxon>Anthozoa</taxon>
        <taxon>Octocorallia</taxon>
        <taxon>Malacalcyonacea</taxon>
        <taxon>Plexauridae</taxon>
        <taxon>Paramuricea</taxon>
    </lineage>
</organism>
<name>A0A7D9HC30_PARCT</name>
<evidence type="ECO:0000313" key="1">
    <source>
        <dbReference type="EMBL" id="CAB3977060.1"/>
    </source>
</evidence>
<dbReference type="Proteomes" id="UP001152795">
    <property type="component" value="Unassembled WGS sequence"/>
</dbReference>
<accession>A0A7D9HC30</accession>
<dbReference type="EMBL" id="CACRXK020000028">
    <property type="protein sequence ID" value="CAB3977060.1"/>
    <property type="molecule type" value="Genomic_DNA"/>
</dbReference>